<organism evidence="3 4">
    <name type="scientific">Dictyocaulus viviparus</name>
    <name type="common">Bovine lungworm</name>
    <dbReference type="NCBI Taxonomy" id="29172"/>
    <lineage>
        <taxon>Eukaryota</taxon>
        <taxon>Metazoa</taxon>
        <taxon>Ecdysozoa</taxon>
        <taxon>Nematoda</taxon>
        <taxon>Chromadorea</taxon>
        <taxon>Rhabditida</taxon>
        <taxon>Rhabditina</taxon>
        <taxon>Rhabditomorpha</taxon>
        <taxon>Strongyloidea</taxon>
        <taxon>Metastrongylidae</taxon>
        <taxon>Dictyocaulus</taxon>
    </lineage>
</organism>
<dbReference type="AlphaFoldDB" id="A0A0D8XVK7"/>
<dbReference type="EMBL" id="KN716290">
    <property type="protein sequence ID" value="KJH47847.1"/>
    <property type="molecule type" value="Genomic_DNA"/>
</dbReference>
<dbReference type="GO" id="GO:0016316">
    <property type="term" value="F:phosphatidylinositol-3,4-bisphosphate 4-phosphatase activity"/>
    <property type="evidence" value="ECO:0007669"/>
    <property type="project" value="InterPro"/>
</dbReference>
<protein>
    <recommendedName>
        <fullName evidence="5">PH domain-containing protein</fullName>
    </recommendedName>
</protein>
<keyword evidence="4" id="KW-1185">Reference proteome</keyword>
<dbReference type="STRING" id="29172.A0A0D8XVK7"/>
<evidence type="ECO:0000313" key="4">
    <source>
        <dbReference type="Proteomes" id="UP000053766"/>
    </source>
</evidence>
<sequence>MLICLLQEYKFFGNCMEEDNAHDIFKWLSGLPSLNQLCISVSFRGETYDAKKSIQQYNNRHDQRYADTCLPKLTLHGNLLACVSVNDAKVPLLFVIENVKFHKSETKDSPFVCILVFCDCNDNLALNFVSEKSREQWMVKIATCSHQMARAQLDEIAYKFYTMTSISKSVEENSSPPFNEFFLANPHRVSHNFAIYQQNNLPSRRVTFEEIMSESKLSIVLPLELVKLYKKWTTEFCGLLESCQHRWPAFVIPTLHDMLREVRENSETLEQCREFLENYSGPPFRKSTEKHRVAFAPVPTNLHVHQYTIDMEITREILSCGTASALPFRFQSGGLSRLSTLVDVDRAYQDFPFWSKRQFIVDLKKHVGQLSHRNFRVDVEWSDGNSNKRASLCSDLSCGIRTVDEFTSYKSYMSLLTTMFEVYNQMNEIIEKIPELDKHVDMLMEEEKQRHFIGRKVDSIIKDSLQNQKDIIDAMLISLSTKVAIIDNIDEEKSKVQIYEKSVRDAMCLCLDMLLALADSILEAQLFGLVMETYKSSMSHLYYHVQIRSDFVLSQTITIAATAILNNVYRGWSVVEENCTGFATDLLLVVTSFLSVYGDEKGMIEDAWEAWRQLESRVVFTLVRSPSAVCSSCVPVVSGQRSAINVASEPSRKNLAIFEWVMTTCEMLGGQAVICCKSGKDRTSMAVTLEQGRVIRETCGLNALQRSCKVKIYGFIRAVNFVRSPTAKPFQRKRWECFLKPSIIWGIGQFCFYVKTSCE</sequence>
<evidence type="ECO:0000256" key="1">
    <source>
        <dbReference type="ARBA" id="ARBA00022801"/>
    </source>
</evidence>
<evidence type="ECO:0000256" key="2">
    <source>
        <dbReference type="ARBA" id="ARBA00023098"/>
    </source>
</evidence>
<name>A0A0D8XVK7_DICVI</name>
<proteinExistence type="predicted"/>
<evidence type="ECO:0008006" key="5">
    <source>
        <dbReference type="Google" id="ProtNLM"/>
    </source>
</evidence>
<dbReference type="OrthoDB" id="159395at2759"/>
<gene>
    <name evidence="3" type="ORF">DICVIV_06042</name>
</gene>
<reference evidence="4" key="2">
    <citation type="journal article" date="2016" name="Sci. Rep.">
        <title>Dictyocaulus viviparus genome, variome and transcriptome elucidate lungworm biology and support future intervention.</title>
        <authorList>
            <person name="McNulty S.N."/>
            <person name="Strube C."/>
            <person name="Rosa B.A."/>
            <person name="Martin J.C."/>
            <person name="Tyagi R."/>
            <person name="Choi Y.J."/>
            <person name="Wang Q."/>
            <person name="Hallsworth Pepin K."/>
            <person name="Zhang X."/>
            <person name="Ozersky P."/>
            <person name="Wilson R.K."/>
            <person name="Sternberg P.W."/>
            <person name="Gasser R.B."/>
            <person name="Mitreva M."/>
        </authorList>
    </citation>
    <scope>NUCLEOTIDE SEQUENCE [LARGE SCALE GENOMIC DNA]</scope>
    <source>
        <strain evidence="4">HannoverDv2000</strain>
    </source>
</reference>
<keyword evidence="1" id="KW-0378">Hydrolase</keyword>
<dbReference type="Proteomes" id="UP000053766">
    <property type="component" value="Unassembled WGS sequence"/>
</dbReference>
<dbReference type="PANTHER" id="PTHR12187">
    <property type="entry name" value="AGAP000124-PA"/>
    <property type="match status" value="1"/>
</dbReference>
<keyword evidence="2" id="KW-0443">Lipid metabolism</keyword>
<accession>A0A0D8XVK7</accession>
<reference evidence="3 4" key="1">
    <citation type="submission" date="2013-11" db="EMBL/GenBank/DDBJ databases">
        <title>Draft genome of the bovine lungworm Dictyocaulus viviparus.</title>
        <authorList>
            <person name="Mitreva M."/>
        </authorList>
    </citation>
    <scope>NUCLEOTIDE SEQUENCE [LARGE SCALE GENOMIC DNA]</scope>
    <source>
        <strain evidence="3 4">HannoverDv2000</strain>
    </source>
</reference>
<dbReference type="PANTHER" id="PTHR12187:SF11">
    <property type="entry name" value="PHOSPHATIDYLINOSITOL-3,4-BISPHOSPHATE 4-PHOSPHATASE"/>
    <property type="match status" value="1"/>
</dbReference>
<dbReference type="GO" id="GO:0005737">
    <property type="term" value="C:cytoplasm"/>
    <property type="evidence" value="ECO:0007669"/>
    <property type="project" value="TreeGrafter"/>
</dbReference>
<dbReference type="InterPro" id="IPR039034">
    <property type="entry name" value="INPP4"/>
</dbReference>
<evidence type="ECO:0000313" key="3">
    <source>
        <dbReference type="EMBL" id="KJH47847.1"/>
    </source>
</evidence>